<reference evidence="2" key="1">
    <citation type="journal article" date="2019" name="MBio">
        <title>Virus Genomes from Deep Sea Sediments Expand the Ocean Megavirome and Support Independent Origins of Viral Gigantism.</title>
        <authorList>
            <person name="Backstrom D."/>
            <person name="Yutin N."/>
            <person name="Jorgensen S.L."/>
            <person name="Dharamshi J."/>
            <person name="Homa F."/>
            <person name="Zaremba-Niedwiedzka K."/>
            <person name="Spang A."/>
            <person name="Wolf Y.I."/>
            <person name="Koonin E.V."/>
            <person name="Ettema T.J."/>
        </authorList>
    </citation>
    <scope>NUCLEOTIDE SEQUENCE</scope>
</reference>
<dbReference type="EMBL" id="MK500590">
    <property type="protein sequence ID" value="QBK93122.1"/>
    <property type="molecule type" value="Genomic_DNA"/>
</dbReference>
<organism evidence="2">
    <name type="scientific">Pithovirus LCPAC403</name>
    <dbReference type="NCBI Taxonomy" id="2506596"/>
    <lineage>
        <taxon>Viruses</taxon>
        <taxon>Pithoviruses</taxon>
    </lineage>
</organism>
<name>A0A481ZCQ8_9VIRU</name>
<feature type="compositionally biased region" description="Basic and acidic residues" evidence="1">
    <location>
        <begin position="122"/>
        <end position="133"/>
    </location>
</feature>
<gene>
    <name evidence="2" type="ORF">LCPAC403_02560</name>
</gene>
<proteinExistence type="predicted"/>
<sequence>MAGNKKCVHINTMIAALVATRRSSNRIKNCDAIIRNTIFADRMCTFIDGAFTLLNCYIISANEGLEEKDQIPQDQIGKWIEIVAQIDKEWSDDMNSLIEYIQQPMFSPDHPKGAGLMQVSKKNFDEKSQLDAP</sequence>
<evidence type="ECO:0000313" key="2">
    <source>
        <dbReference type="EMBL" id="QBK93122.1"/>
    </source>
</evidence>
<accession>A0A481ZCQ8</accession>
<protein>
    <submittedName>
        <fullName evidence="2">Uncharacterized protein</fullName>
    </submittedName>
</protein>
<feature type="region of interest" description="Disordered" evidence="1">
    <location>
        <begin position="111"/>
        <end position="133"/>
    </location>
</feature>
<evidence type="ECO:0000256" key="1">
    <source>
        <dbReference type="SAM" id="MobiDB-lite"/>
    </source>
</evidence>